<reference evidence="4 5" key="1">
    <citation type="submission" date="2018-10" db="EMBL/GenBank/DDBJ databases">
        <title>Phylogenomics of Brevibacillus.</title>
        <authorList>
            <person name="Dunlap C."/>
        </authorList>
    </citation>
    <scope>NUCLEOTIDE SEQUENCE [LARGE SCALE GENOMIC DNA]</scope>
    <source>
        <strain evidence="4 5">JCM 15774</strain>
    </source>
</reference>
<dbReference type="InterPro" id="IPR057727">
    <property type="entry name" value="WCX_dom"/>
</dbReference>
<gene>
    <name evidence="4" type="ORF">EDM59_06935</name>
</gene>
<evidence type="ECO:0000313" key="4">
    <source>
        <dbReference type="EMBL" id="RNB88831.1"/>
    </source>
</evidence>
<sequence>MKVERLLAIVIMLLNKRRMRASELARHFEVSLRTIYRDLEAINTAGIPIVAYPGSNGGYEIMESFTIDRQYLSFEELSTVLAALKGVQTSISDKQVQHLLEKIKTLITNGSEAIGTRQNHPIVYDFNPWGSTEESMRRVNQLREAIENRLRVSFVYSKLQGDQVSRTVEPITLVLKGYVWYLYGYCLWRQAYRLFRLSRMSSVTTVAEHFQPHATGMDALKWLEEWNSPDQISLVLEFSPSVAVRVRDMFRPEAVTAKENGMLVVQTQVADDEWLYGMLLSFGDSLRVVEPDRVRHRLYETVKKMVANYESSQC</sequence>
<evidence type="ECO:0000256" key="2">
    <source>
        <dbReference type="ARBA" id="ARBA00023163"/>
    </source>
</evidence>
<dbReference type="Gene3D" id="1.10.10.10">
    <property type="entry name" value="Winged helix-like DNA-binding domain superfamily/Winged helix DNA-binding domain"/>
    <property type="match status" value="1"/>
</dbReference>
<evidence type="ECO:0000313" key="5">
    <source>
        <dbReference type="Proteomes" id="UP000269573"/>
    </source>
</evidence>
<dbReference type="GO" id="GO:0003700">
    <property type="term" value="F:DNA-binding transcription factor activity"/>
    <property type="evidence" value="ECO:0007669"/>
    <property type="project" value="InterPro"/>
</dbReference>
<dbReference type="InterPro" id="IPR051534">
    <property type="entry name" value="CBASS_pafABC_assoc_protein"/>
</dbReference>
<dbReference type="InterPro" id="IPR036388">
    <property type="entry name" value="WH-like_DNA-bd_sf"/>
</dbReference>
<evidence type="ECO:0000256" key="1">
    <source>
        <dbReference type="ARBA" id="ARBA00023015"/>
    </source>
</evidence>
<dbReference type="Pfam" id="PF08279">
    <property type="entry name" value="HTH_11"/>
    <property type="match status" value="1"/>
</dbReference>
<dbReference type="PIRSF" id="PIRSF016838">
    <property type="entry name" value="PafC"/>
    <property type="match status" value="1"/>
</dbReference>
<feature type="domain" description="HTH deoR-type" evidence="3">
    <location>
        <begin position="2"/>
        <end position="57"/>
    </location>
</feature>
<dbReference type="Proteomes" id="UP000269573">
    <property type="component" value="Unassembled WGS sequence"/>
</dbReference>
<organism evidence="4 5">
    <name type="scientific">Brevibacillus nitrificans</name>
    <dbReference type="NCBI Taxonomy" id="651560"/>
    <lineage>
        <taxon>Bacteria</taxon>
        <taxon>Bacillati</taxon>
        <taxon>Bacillota</taxon>
        <taxon>Bacilli</taxon>
        <taxon>Bacillales</taxon>
        <taxon>Paenibacillaceae</taxon>
        <taxon>Brevibacillus</taxon>
    </lineage>
</organism>
<dbReference type="AlphaFoldDB" id="A0A3M8DMU6"/>
<keyword evidence="2" id="KW-0804">Transcription</keyword>
<name>A0A3M8DMU6_9BACL</name>
<protein>
    <submittedName>
        <fullName evidence="4">YafY family transcriptional regulator</fullName>
    </submittedName>
</protein>
<dbReference type="InterPro" id="IPR013196">
    <property type="entry name" value="HTH_11"/>
</dbReference>
<dbReference type="PANTHER" id="PTHR34580:SF1">
    <property type="entry name" value="PROTEIN PAFC"/>
    <property type="match status" value="1"/>
</dbReference>
<keyword evidence="1" id="KW-0805">Transcription regulation</keyword>
<dbReference type="RefSeq" id="WP_122922929.1">
    <property type="nucleotide sequence ID" value="NZ_RHHU01000003.1"/>
</dbReference>
<evidence type="ECO:0000259" key="3">
    <source>
        <dbReference type="PROSITE" id="PS51000"/>
    </source>
</evidence>
<accession>A0A3M8DMU6</accession>
<keyword evidence="5" id="KW-1185">Reference proteome</keyword>
<dbReference type="SUPFAM" id="SSF46785">
    <property type="entry name" value="Winged helix' DNA-binding domain"/>
    <property type="match status" value="1"/>
</dbReference>
<dbReference type="PROSITE" id="PS52050">
    <property type="entry name" value="WYL"/>
    <property type="match status" value="1"/>
</dbReference>
<dbReference type="EMBL" id="RHHU01000003">
    <property type="protein sequence ID" value="RNB88831.1"/>
    <property type="molecule type" value="Genomic_DNA"/>
</dbReference>
<dbReference type="InterPro" id="IPR026881">
    <property type="entry name" value="WYL_dom"/>
</dbReference>
<proteinExistence type="predicted"/>
<dbReference type="PANTHER" id="PTHR34580">
    <property type="match status" value="1"/>
</dbReference>
<dbReference type="InterPro" id="IPR036390">
    <property type="entry name" value="WH_DNA-bd_sf"/>
</dbReference>
<comment type="caution">
    <text evidence="4">The sequence shown here is derived from an EMBL/GenBank/DDBJ whole genome shotgun (WGS) entry which is preliminary data.</text>
</comment>
<dbReference type="Pfam" id="PF25583">
    <property type="entry name" value="WCX"/>
    <property type="match status" value="1"/>
</dbReference>
<dbReference type="InterPro" id="IPR028349">
    <property type="entry name" value="PafC-like"/>
</dbReference>
<dbReference type="Pfam" id="PF13280">
    <property type="entry name" value="WYL"/>
    <property type="match status" value="1"/>
</dbReference>
<dbReference type="PROSITE" id="PS51000">
    <property type="entry name" value="HTH_DEOR_2"/>
    <property type="match status" value="1"/>
</dbReference>
<dbReference type="InterPro" id="IPR001034">
    <property type="entry name" value="DeoR_HTH"/>
</dbReference>